<feature type="region of interest" description="Disordered" evidence="1">
    <location>
        <begin position="188"/>
        <end position="231"/>
    </location>
</feature>
<accession>A0A2T0RIJ4</accession>
<evidence type="ECO:0000256" key="1">
    <source>
        <dbReference type="SAM" id="MobiDB-lite"/>
    </source>
</evidence>
<dbReference type="AlphaFoldDB" id="A0A2T0RIJ4"/>
<sequence length="231" mass="25157">MCRLGLKCLARGSSKDSPAWKCERGPSADPRQATVLSACAARRHASPRGGANTSWSVSDSQCCLCRDRGKRASRSALRRARQVGHGVEAERQRVQAHLLARAAVRDAGPVSGRKLADFPFRFTLGAMAVIQCGNQNARISVRRCLIAFRIAFGTRYGAACFGKDLNQLSPDYPRRDRGAVTTGMRIRHETDRLRRPLAGSTAGAGGAMRGPVSSRTRLRPHVGAHRNRSLR</sequence>
<evidence type="ECO:0000313" key="2">
    <source>
        <dbReference type="EMBL" id="PRY20947.1"/>
    </source>
</evidence>
<feature type="compositionally biased region" description="Basic residues" evidence="1">
    <location>
        <begin position="216"/>
        <end position="231"/>
    </location>
</feature>
<proteinExistence type="predicted"/>
<name>A0A2T0RIJ4_9RHOB</name>
<keyword evidence="3" id="KW-1185">Reference proteome</keyword>
<protein>
    <submittedName>
        <fullName evidence="2">Uncharacterized protein</fullName>
    </submittedName>
</protein>
<gene>
    <name evidence="2" type="ORF">CLV78_111102</name>
</gene>
<organism evidence="2 3">
    <name type="scientific">Aliiruegeria haliotis</name>
    <dbReference type="NCBI Taxonomy" id="1280846"/>
    <lineage>
        <taxon>Bacteria</taxon>
        <taxon>Pseudomonadati</taxon>
        <taxon>Pseudomonadota</taxon>
        <taxon>Alphaproteobacteria</taxon>
        <taxon>Rhodobacterales</taxon>
        <taxon>Roseobacteraceae</taxon>
        <taxon>Aliiruegeria</taxon>
    </lineage>
</organism>
<dbReference type="Proteomes" id="UP000239480">
    <property type="component" value="Unassembled WGS sequence"/>
</dbReference>
<dbReference type="EMBL" id="PVTD01000011">
    <property type="protein sequence ID" value="PRY20947.1"/>
    <property type="molecule type" value="Genomic_DNA"/>
</dbReference>
<reference evidence="2 3" key="1">
    <citation type="submission" date="2018-03" db="EMBL/GenBank/DDBJ databases">
        <title>Genomic Encyclopedia of Archaeal and Bacterial Type Strains, Phase II (KMG-II): from individual species to whole genera.</title>
        <authorList>
            <person name="Goeker M."/>
        </authorList>
    </citation>
    <scope>NUCLEOTIDE SEQUENCE [LARGE SCALE GENOMIC DNA]</scope>
    <source>
        <strain evidence="2 3">DSM 29328</strain>
    </source>
</reference>
<evidence type="ECO:0000313" key="3">
    <source>
        <dbReference type="Proteomes" id="UP000239480"/>
    </source>
</evidence>
<comment type="caution">
    <text evidence="2">The sequence shown here is derived from an EMBL/GenBank/DDBJ whole genome shotgun (WGS) entry which is preliminary data.</text>
</comment>